<dbReference type="InterPro" id="IPR051401">
    <property type="entry name" value="GtrA_CellWall_Glycosyl"/>
</dbReference>
<comment type="similarity">
    <text evidence="2">Belongs to the GtrA family.</text>
</comment>
<dbReference type="InterPro" id="IPR007267">
    <property type="entry name" value="GtrA_DPMS_TM"/>
</dbReference>
<keyword evidence="3 6" id="KW-0812">Transmembrane</keyword>
<dbReference type="RefSeq" id="WP_246526378.1">
    <property type="nucleotide sequence ID" value="NZ_JAAGBB010000007.1"/>
</dbReference>
<reference evidence="9" key="1">
    <citation type="journal article" date="2021" name="Syst. Appl. Microbiol.">
        <title>Roseomonas hellenica sp. nov., isolated from roots of wild-growing Alkanna tinctoria.</title>
        <authorList>
            <person name="Rat A."/>
            <person name="Naranjo H.D."/>
            <person name="Lebbe L."/>
            <person name="Cnockaert M."/>
            <person name="Krigas N."/>
            <person name="Grigoriadou K."/>
            <person name="Maloupa E."/>
            <person name="Willems A."/>
        </authorList>
    </citation>
    <scope>NUCLEOTIDE SEQUENCE [LARGE SCALE GENOMIC DNA]</scope>
    <source>
        <strain evidence="9">LMG 31523</strain>
    </source>
</reference>
<gene>
    <name evidence="8" type="ORF">GXW71_07655</name>
</gene>
<protein>
    <submittedName>
        <fullName evidence="8">GtrA family protein</fullName>
    </submittedName>
</protein>
<evidence type="ECO:0000313" key="9">
    <source>
        <dbReference type="Proteomes" id="UP001196870"/>
    </source>
</evidence>
<evidence type="ECO:0000259" key="7">
    <source>
        <dbReference type="Pfam" id="PF04138"/>
    </source>
</evidence>
<feature type="transmembrane region" description="Helical" evidence="6">
    <location>
        <begin position="45"/>
        <end position="65"/>
    </location>
</feature>
<feature type="transmembrane region" description="Helical" evidence="6">
    <location>
        <begin position="77"/>
        <end position="101"/>
    </location>
</feature>
<comment type="subcellular location">
    <subcellularLocation>
        <location evidence="1">Membrane</location>
        <topology evidence="1">Multi-pass membrane protein</topology>
    </subcellularLocation>
</comment>
<organism evidence="8 9">
    <name type="scientific">Plastoroseomonas hellenica</name>
    <dbReference type="NCBI Taxonomy" id="2687306"/>
    <lineage>
        <taxon>Bacteria</taxon>
        <taxon>Pseudomonadati</taxon>
        <taxon>Pseudomonadota</taxon>
        <taxon>Alphaproteobacteria</taxon>
        <taxon>Acetobacterales</taxon>
        <taxon>Acetobacteraceae</taxon>
        <taxon>Plastoroseomonas</taxon>
    </lineage>
</organism>
<dbReference type="EMBL" id="JAAGBB010000007">
    <property type="protein sequence ID" value="MBR0664229.1"/>
    <property type="molecule type" value="Genomic_DNA"/>
</dbReference>
<feature type="transmembrane region" description="Helical" evidence="6">
    <location>
        <begin position="107"/>
        <end position="127"/>
    </location>
</feature>
<name>A0ABS5EVB2_9PROT</name>
<proteinExistence type="inferred from homology"/>
<keyword evidence="5 6" id="KW-0472">Membrane</keyword>
<dbReference type="PANTHER" id="PTHR38459:SF1">
    <property type="entry name" value="PROPHAGE BACTOPRENOL-LINKED GLUCOSE TRANSLOCASE HOMOLOG"/>
    <property type="match status" value="1"/>
</dbReference>
<evidence type="ECO:0000256" key="6">
    <source>
        <dbReference type="SAM" id="Phobius"/>
    </source>
</evidence>
<accession>A0ABS5EVB2</accession>
<evidence type="ECO:0000256" key="3">
    <source>
        <dbReference type="ARBA" id="ARBA00022692"/>
    </source>
</evidence>
<comment type="caution">
    <text evidence="8">The sequence shown here is derived from an EMBL/GenBank/DDBJ whole genome shotgun (WGS) entry which is preliminary data.</text>
</comment>
<feature type="transmembrane region" description="Helical" evidence="6">
    <location>
        <begin position="12"/>
        <end position="33"/>
    </location>
</feature>
<evidence type="ECO:0000256" key="4">
    <source>
        <dbReference type="ARBA" id="ARBA00022989"/>
    </source>
</evidence>
<keyword evidence="9" id="KW-1185">Reference proteome</keyword>
<sequence>MIATLVRLAPEFLRFGVVGLAGFAVDTVVLYAALALGAGPYLGRVPSYLAAATTTFLLNRVWTFRHRRGAAPAHRQWLAFLVLNLLGFALNYGTYAVLVAFVPLVAAHPVIGVFAGALAGMTSNFLLSRRLVFRPDAEPAS</sequence>
<evidence type="ECO:0000256" key="1">
    <source>
        <dbReference type="ARBA" id="ARBA00004141"/>
    </source>
</evidence>
<dbReference type="PANTHER" id="PTHR38459">
    <property type="entry name" value="PROPHAGE BACTOPRENOL-LINKED GLUCOSE TRANSLOCASE HOMOLOG"/>
    <property type="match status" value="1"/>
</dbReference>
<dbReference type="Proteomes" id="UP001196870">
    <property type="component" value="Unassembled WGS sequence"/>
</dbReference>
<evidence type="ECO:0000256" key="5">
    <source>
        <dbReference type="ARBA" id="ARBA00023136"/>
    </source>
</evidence>
<evidence type="ECO:0000256" key="2">
    <source>
        <dbReference type="ARBA" id="ARBA00009399"/>
    </source>
</evidence>
<keyword evidence="4 6" id="KW-1133">Transmembrane helix</keyword>
<dbReference type="Pfam" id="PF04138">
    <property type="entry name" value="GtrA_DPMS_TM"/>
    <property type="match status" value="1"/>
</dbReference>
<evidence type="ECO:0000313" key="8">
    <source>
        <dbReference type="EMBL" id="MBR0664229.1"/>
    </source>
</evidence>
<feature type="domain" description="GtrA/DPMS transmembrane" evidence="7">
    <location>
        <begin position="14"/>
        <end position="133"/>
    </location>
</feature>